<evidence type="ECO:0000313" key="1">
    <source>
        <dbReference type="EMBL" id="AFX98914.1"/>
    </source>
</evidence>
<keyword evidence="2" id="KW-1185">Reference proteome</keyword>
<protein>
    <submittedName>
        <fullName evidence="1">Uncharacterized protein</fullName>
    </submittedName>
</protein>
<gene>
    <name evidence="1" type="ORF">A1OE_727</name>
</gene>
<dbReference type="HOGENOM" id="CLU_3231077_0_0_5"/>
<accession>K7YQV8</accession>
<dbReference type="EMBL" id="CP003539">
    <property type="protein sequence ID" value="AFX98914.1"/>
    <property type="molecule type" value="Genomic_DNA"/>
</dbReference>
<organism evidence="1 2">
    <name type="scientific">Candidatus Endolissoclinum faulkneri L2</name>
    <dbReference type="NCBI Taxonomy" id="1193729"/>
    <lineage>
        <taxon>Bacteria</taxon>
        <taxon>Pseudomonadati</taxon>
        <taxon>Pseudomonadota</taxon>
        <taxon>Alphaproteobacteria</taxon>
        <taxon>Rhodospirillales</taxon>
        <taxon>Rhodospirillaceae</taxon>
        <taxon>Candidatus Endolissoclinum</taxon>
    </lineage>
</organism>
<reference evidence="1 2" key="1">
    <citation type="journal article" date="2012" name="Proc. Natl. Acad. Sci. U.S.A.">
        <title>Genome streamlining and chemical defense in a coral reef symbiosis.</title>
        <authorList>
            <person name="Kwan J.C."/>
            <person name="Donia M.S."/>
            <person name="Han A.W."/>
            <person name="Hirose E."/>
            <person name="Haygood M.G."/>
            <person name="Schmidt E.W."/>
        </authorList>
    </citation>
    <scope>NUCLEOTIDE SEQUENCE [LARGE SCALE GENOMIC DNA]</scope>
    <source>
        <strain evidence="1 2">L2</strain>
    </source>
</reference>
<dbReference type="KEGG" id="thal:A1OE_727"/>
<dbReference type="AlphaFoldDB" id="K7YQV8"/>
<dbReference type="STRING" id="1193729.A1OE_727"/>
<evidence type="ECO:0000313" key="2">
    <source>
        <dbReference type="Proteomes" id="UP000010077"/>
    </source>
</evidence>
<proteinExistence type="predicted"/>
<name>K7YQV8_9PROT</name>
<dbReference type="Proteomes" id="UP000010077">
    <property type="component" value="Chromosome"/>
</dbReference>
<sequence length="43" mass="5278">MLILLRALLRILQILVTSELFDKHNVINHWCHKYYCYSCLMIR</sequence>